<dbReference type="AlphaFoldDB" id="A0A316U7X7"/>
<dbReference type="Gene3D" id="3.20.20.150">
    <property type="entry name" value="Divalent-metal-dependent TIM barrel enzymes"/>
    <property type="match status" value="1"/>
</dbReference>
<sequence length="393" mass="43522">MTKPASHFQAASSARLQCPLLYPESTAIHKMPRGVMSLSLGKDASHHNWVTKAKACRGAGHDGIEIHFEDLENTARTLFALSSSAKPVPQQLYTSASHIRSICDEQGLAIICLEPFLHYPGMLPVSKRDQRLHDELPVWFTVSDILGTDVIQIASAMFGGEGVATGDEERVVEDLRLIADLGLAWRDSTGLGQSRPKFWAYEAMCFGAYVTTWEQAWRQVQLVDRPNFGLVVDTFQIPGACYADPSAVDGKAANADAEMEASLQRLTSTFGGDSAQARANRQKVFFVQLGDGAKMDPPLTTSHPLFDAKIHSNVKMSWARTNRKFQGEGYLPCNKVAQIFIEKCGWRGWLSAEYFNEDQINEDDAYPEKAAERCMKGHQYFLDSVGTHRSSAL</sequence>
<dbReference type="Proteomes" id="UP000245942">
    <property type="component" value="Unassembled WGS sequence"/>
</dbReference>
<dbReference type="RefSeq" id="XP_025347623.1">
    <property type="nucleotide sequence ID" value="XM_025491165.1"/>
</dbReference>
<reference evidence="2 3" key="1">
    <citation type="journal article" date="2018" name="Mol. Biol. Evol.">
        <title>Broad Genomic Sampling Reveals a Smut Pathogenic Ancestry of the Fungal Clade Ustilaginomycotina.</title>
        <authorList>
            <person name="Kijpornyongpan T."/>
            <person name="Mondo S.J."/>
            <person name="Barry K."/>
            <person name="Sandor L."/>
            <person name="Lee J."/>
            <person name="Lipzen A."/>
            <person name="Pangilinan J."/>
            <person name="LaButti K."/>
            <person name="Hainaut M."/>
            <person name="Henrissat B."/>
            <person name="Grigoriev I.V."/>
            <person name="Spatafora J.W."/>
            <person name="Aime M.C."/>
        </authorList>
    </citation>
    <scope>NUCLEOTIDE SEQUENCE [LARGE SCALE GENOMIC DNA]</scope>
    <source>
        <strain evidence="2 3">MCA 4718</strain>
    </source>
</reference>
<dbReference type="Pfam" id="PF01261">
    <property type="entry name" value="AP_endonuc_2"/>
    <property type="match status" value="1"/>
</dbReference>
<dbReference type="PANTHER" id="PTHR12110:SF21">
    <property type="entry name" value="XYLOSE ISOMERASE-LIKE TIM BARREL DOMAIN-CONTAINING PROTEIN"/>
    <property type="match status" value="1"/>
</dbReference>
<dbReference type="InterPro" id="IPR013022">
    <property type="entry name" value="Xyl_isomerase-like_TIM-brl"/>
</dbReference>
<dbReference type="GO" id="GO:0016853">
    <property type="term" value="F:isomerase activity"/>
    <property type="evidence" value="ECO:0007669"/>
    <property type="project" value="UniProtKB-KW"/>
</dbReference>
<dbReference type="PANTHER" id="PTHR12110">
    <property type="entry name" value="HYDROXYPYRUVATE ISOMERASE"/>
    <property type="match status" value="1"/>
</dbReference>
<dbReference type="OrthoDB" id="5360893at2759"/>
<name>A0A316U7X7_9BASI</name>
<keyword evidence="3" id="KW-1185">Reference proteome</keyword>
<organism evidence="2 3">
    <name type="scientific">Pseudomicrostroma glucosiphilum</name>
    <dbReference type="NCBI Taxonomy" id="1684307"/>
    <lineage>
        <taxon>Eukaryota</taxon>
        <taxon>Fungi</taxon>
        <taxon>Dikarya</taxon>
        <taxon>Basidiomycota</taxon>
        <taxon>Ustilaginomycotina</taxon>
        <taxon>Exobasidiomycetes</taxon>
        <taxon>Microstromatales</taxon>
        <taxon>Microstromatales incertae sedis</taxon>
        <taxon>Pseudomicrostroma</taxon>
    </lineage>
</organism>
<proteinExistence type="predicted"/>
<dbReference type="SUPFAM" id="SSF51658">
    <property type="entry name" value="Xylose isomerase-like"/>
    <property type="match status" value="1"/>
</dbReference>
<evidence type="ECO:0000259" key="1">
    <source>
        <dbReference type="Pfam" id="PF01261"/>
    </source>
</evidence>
<dbReference type="STRING" id="1684307.A0A316U7X7"/>
<protein>
    <submittedName>
        <fullName evidence="2">Xylose isomerase-like protein</fullName>
    </submittedName>
</protein>
<gene>
    <name evidence="2" type="ORF">BCV69DRAFT_277688</name>
</gene>
<dbReference type="InterPro" id="IPR050312">
    <property type="entry name" value="IolE/XylAMocC-like"/>
</dbReference>
<dbReference type="InterPro" id="IPR036237">
    <property type="entry name" value="Xyl_isomerase-like_sf"/>
</dbReference>
<evidence type="ECO:0000313" key="2">
    <source>
        <dbReference type="EMBL" id="PWN20463.1"/>
    </source>
</evidence>
<dbReference type="GeneID" id="37012899"/>
<feature type="domain" description="Xylose isomerase-like TIM barrel" evidence="1">
    <location>
        <begin position="54"/>
        <end position="369"/>
    </location>
</feature>
<keyword evidence="2" id="KW-0413">Isomerase</keyword>
<accession>A0A316U7X7</accession>
<evidence type="ECO:0000313" key="3">
    <source>
        <dbReference type="Proteomes" id="UP000245942"/>
    </source>
</evidence>
<dbReference type="EMBL" id="KZ819328">
    <property type="protein sequence ID" value="PWN20463.1"/>
    <property type="molecule type" value="Genomic_DNA"/>
</dbReference>